<comment type="caution">
    <text evidence="1">The sequence shown here is derived from an EMBL/GenBank/DDBJ whole genome shotgun (WGS) entry which is preliminary data.</text>
</comment>
<name>A0ABW5QRG0_9BACL</name>
<sequence>MAYDEYDDRAGGAGDGKKTYYVSVGAGQVLEDPHAAAYELVIRATEEEVSKLQELFGDLSSVEEAEAGHYGLSVFDSNEDRELNSGYDETIAQIYRLLYECGTEETKRHIASMNLF</sequence>
<accession>A0ABW5QRG0</accession>
<reference evidence="2" key="1">
    <citation type="journal article" date="2019" name="Int. J. Syst. Evol. Microbiol.">
        <title>The Global Catalogue of Microorganisms (GCM) 10K type strain sequencing project: providing services to taxonomists for standard genome sequencing and annotation.</title>
        <authorList>
            <consortium name="The Broad Institute Genomics Platform"/>
            <consortium name="The Broad Institute Genome Sequencing Center for Infectious Disease"/>
            <person name="Wu L."/>
            <person name="Ma J."/>
        </authorList>
    </citation>
    <scope>NUCLEOTIDE SEQUENCE [LARGE SCALE GENOMIC DNA]</scope>
    <source>
        <strain evidence="2">TISTR 1827</strain>
    </source>
</reference>
<protein>
    <submittedName>
        <fullName evidence="1">Uncharacterized protein</fullName>
    </submittedName>
</protein>
<keyword evidence="2" id="KW-1185">Reference proteome</keyword>
<gene>
    <name evidence="1" type="ORF">ACFSW5_01255</name>
</gene>
<organism evidence="1 2">
    <name type="scientific">Paenibacillus thailandensis</name>
    <dbReference type="NCBI Taxonomy" id="393250"/>
    <lineage>
        <taxon>Bacteria</taxon>
        <taxon>Bacillati</taxon>
        <taxon>Bacillota</taxon>
        <taxon>Bacilli</taxon>
        <taxon>Bacillales</taxon>
        <taxon>Paenibacillaceae</taxon>
        <taxon>Paenibacillus</taxon>
    </lineage>
</organism>
<dbReference type="Proteomes" id="UP001597493">
    <property type="component" value="Unassembled WGS sequence"/>
</dbReference>
<evidence type="ECO:0000313" key="1">
    <source>
        <dbReference type="EMBL" id="MFD2658886.1"/>
    </source>
</evidence>
<proteinExistence type="predicted"/>
<dbReference type="RefSeq" id="WP_379268855.1">
    <property type="nucleotide sequence ID" value="NZ_JBHUGT010000050.1"/>
</dbReference>
<evidence type="ECO:0000313" key="2">
    <source>
        <dbReference type="Proteomes" id="UP001597493"/>
    </source>
</evidence>
<dbReference type="EMBL" id="JBHUMY010000001">
    <property type="protein sequence ID" value="MFD2658886.1"/>
    <property type="molecule type" value="Genomic_DNA"/>
</dbReference>